<evidence type="ECO:0000313" key="3">
    <source>
        <dbReference type="Proteomes" id="UP000051936"/>
    </source>
</evidence>
<name>A0A0R3DZP3_9BRAD</name>
<evidence type="ECO:0000313" key="2">
    <source>
        <dbReference type="EMBL" id="KRQ15417.1"/>
    </source>
</evidence>
<dbReference type="AlphaFoldDB" id="A0A0R3DZP3"/>
<organism evidence="2 3">
    <name type="scientific">Bradyrhizobium manausense</name>
    <dbReference type="NCBI Taxonomy" id="989370"/>
    <lineage>
        <taxon>Bacteria</taxon>
        <taxon>Pseudomonadati</taxon>
        <taxon>Pseudomonadota</taxon>
        <taxon>Alphaproteobacteria</taxon>
        <taxon>Hyphomicrobiales</taxon>
        <taxon>Nitrobacteraceae</taxon>
        <taxon>Bradyrhizobium</taxon>
    </lineage>
</organism>
<keyword evidence="3" id="KW-1185">Reference proteome</keyword>
<keyword evidence="1" id="KW-0812">Transmembrane</keyword>
<reference evidence="2 3" key="1">
    <citation type="submission" date="2015-09" db="EMBL/GenBank/DDBJ databases">
        <title>Draft Genome Sequence of Bradyrhizobium manausense Strain BR 3351T, a Novel Symbiotic Nitrogen-Fixing Alphaproteobacterium Isolated from Brazilian Amazon Rain Forest.</title>
        <authorList>
            <person name="De Araujo J.L."/>
            <person name="Zilli J.E."/>
        </authorList>
    </citation>
    <scope>NUCLEOTIDE SEQUENCE [LARGE SCALE GENOMIC DNA]</scope>
    <source>
        <strain evidence="2 3">BR3351</strain>
    </source>
</reference>
<comment type="caution">
    <text evidence="2">The sequence shown here is derived from an EMBL/GenBank/DDBJ whole genome shotgun (WGS) entry which is preliminary data.</text>
</comment>
<accession>A0A0R3DZP3</accession>
<dbReference type="Proteomes" id="UP000051936">
    <property type="component" value="Unassembled WGS sequence"/>
</dbReference>
<sequence>MPTAVAMIAAAIADMINQKSHQSPFLPRNSVEAAVLALLMVSVMGAIARGVYLRKALAISSAYRVGVGPKA</sequence>
<gene>
    <name evidence="2" type="ORF">AOQ71_09290</name>
</gene>
<evidence type="ECO:0000256" key="1">
    <source>
        <dbReference type="SAM" id="Phobius"/>
    </source>
</evidence>
<keyword evidence="1" id="KW-0472">Membrane</keyword>
<proteinExistence type="predicted"/>
<feature type="transmembrane region" description="Helical" evidence="1">
    <location>
        <begin position="34"/>
        <end position="52"/>
    </location>
</feature>
<keyword evidence="1" id="KW-1133">Transmembrane helix</keyword>
<protein>
    <submittedName>
        <fullName evidence="2">Uncharacterized protein</fullName>
    </submittedName>
</protein>
<dbReference type="EMBL" id="LJYG01000043">
    <property type="protein sequence ID" value="KRQ15417.1"/>
    <property type="molecule type" value="Genomic_DNA"/>
</dbReference>